<organism evidence="1 2">
    <name type="scientific">Acorus calamus</name>
    <name type="common">Sweet flag</name>
    <dbReference type="NCBI Taxonomy" id="4465"/>
    <lineage>
        <taxon>Eukaryota</taxon>
        <taxon>Viridiplantae</taxon>
        <taxon>Streptophyta</taxon>
        <taxon>Embryophyta</taxon>
        <taxon>Tracheophyta</taxon>
        <taxon>Spermatophyta</taxon>
        <taxon>Magnoliopsida</taxon>
        <taxon>Liliopsida</taxon>
        <taxon>Acoraceae</taxon>
        <taxon>Acorus</taxon>
    </lineage>
</organism>
<dbReference type="EMBL" id="JAUJYO010000017">
    <property type="protein sequence ID" value="KAK1292432.1"/>
    <property type="molecule type" value="Genomic_DNA"/>
</dbReference>
<evidence type="ECO:0000313" key="1">
    <source>
        <dbReference type="EMBL" id="KAK1292432.1"/>
    </source>
</evidence>
<sequence>MKNAPYQMRTAGVCQGSSEGQMDCGSLLVGSMMCPTNYVGQSDPGPIVAMIGS</sequence>
<dbReference type="AlphaFoldDB" id="A0AAV9CW82"/>
<reference evidence="1" key="1">
    <citation type="journal article" date="2023" name="Nat. Commun.">
        <title>Diploid and tetraploid genomes of Acorus and the evolution of monocots.</title>
        <authorList>
            <person name="Ma L."/>
            <person name="Liu K.W."/>
            <person name="Li Z."/>
            <person name="Hsiao Y.Y."/>
            <person name="Qi Y."/>
            <person name="Fu T."/>
            <person name="Tang G.D."/>
            <person name="Zhang D."/>
            <person name="Sun W.H."/>
            <person name="Liu D.K."/>
            <person name="Li Y."/>
            <person name="Chen G.Z."/>
            <person name="Liu X.D."/>
            <person name="Liao X.Y."/>
            <person name="Jiang Y.T."/>
            <person name="Yu X."/>
            <person name="Hao Y."/>
            <person name="Huang J."/>
            <person name="Zhao X.W."/>
            <person name="Ke S."/>
            <person name="Chen Y.Y."/>
            <person name="Wu W.L."/>
            <person name="Hsu J.L."/>
            <person name="Lin Y.F."/>
            <person name="Huang M.D."/>
            <person name="Li C.Y."/>
            <person name="Huang L."/>
            <person name="Wang Z.W."/>
            <person name="Zhao X."/>
            <person name="Zhong W.Y."/>
            <person name="Peng D.H."/>
            <person name="Ahmad S."/>
            <person name="Lan S."/>
            <person name="Zhang J.S."/>
            <person name="Tsai W.C."/>
            <person name="Van de Peer Y."/>
            <person name="Liu Z.J."/>
        </authorList>
    </citation>
    <scope>NUCLEOTIDE SEQUENCE</scope>
    <source>
        <strain evidence="1">CP</strain>
    </source>
</reference>
<reference evidence="1" key="2">
    <citation type="submission" date="2023-06" db="EMBL/GenBank/DDBJ databases">
        <authorList>
            <person name="Ma L."/>
            <person name="Liu K.-W."/>
            <person name="Li Z."/>
            <person name="Hsiao Y.-Y."/>
            <person name="Qi Y."/>
            <person name="Fu T."/>
            <person name="Tang G."/>
            <person name="Zhang D."/>
            <person name="Sun W.-H."/>
            <person name="Liu D.-K."/>
            <person name="Li Y."/>
            <person name="Chen G.-Z."/>
            <person name="Liu X.-D."/>
            <person name="Liao X.-Y."/>
            <person name="Jiang Y.-T."/>
            <person name="Yu X."/>
            <person name="Hao Y."/>
            <person name="Huang J."/>
            <person name="Zhao X.-W."/>
            <person name="Ke S."/>
            <person name="Chen Y.-Y."/>
            <person name="Wu W.-L."/>
            <person name="Hsu J.-L."/>
            <person name="Lin Y.-F."/>
            <person name="Huang M.-D."/>
            <person name="Li C.-Y."/>
            <person name="Huang L."/>
            <person name="Wang Z.-W."/>
            <person name="Zhao X."/>
            <person name="Zhong W.-Y."/>
            <person name="Peng D.-H."/>
            <person name="Ahmad S."/>
            <person name="Lan S."/>
            <person name="Zhang J.-S."/>
            <person name="Tsai W.-C."/>
            <person name="Van De Peer Y."/>
            <person name="Liu Z.-J."/>
        </authorList>
    </citation>
    <scope>NUCLEOTIDE SEQUENCE</scope>
    <source>
        <strain evidence="1">CP</strain>
        <tissue evidence="1">Leaves</tissue>
    </source>
</reference>
<evidence type="ECO:0000313" key="2">
    <source>
        <dbReference type="Proteomes" id="UP001180020"/>
    </source>
</evidence>
<proteinExistence type="predicted"/>
<dbReference type="Proteomes" id="UP001180020">
    <property type="component" value="Unassembled WGS sequence"/>
</dbReference>
<accession>A0AAV9CW82</accession>
<keyword evidence="2" id="KW-1185">Reference proteome</keyword>
<protein>
    <submittedName>
        <fullName evidence="1">Uncharacterized protein</fullName>
    </submittedName>
</protein>
<name>A0AAV9CW82_ACOCL</name>
<gene>
    <name evidence="1" type="ORF">QJS10_CPB17g00404</name>
</gene>
<comment type="caution">
    <text evidence="1">The sequence shown here is derived from an EMBL/GenBank/DDBJ whole genome shotgun (WGS) entry which is preliminary data.</text>
</comment>